<dbReference type="Pfam" id="PF16986">
    <property type="entry name" value="CzcE"/>
    <property type="match status" value="1"/>
</dbReference>
<dbReference type="InterPro" id="IPR038674">
    <property type="entry name" value="CzcE_sf"/>
</dbReference>
<dbReference type="KEGG" id="jas:FJQ89_17410"/>
<protein>
    <submittedName>
        <fullName evidence="2">CzcE family metal-binding protein</fullName>
    </submittedName>
</protein>
<dbReference type="InterPro" id="IPR031560">
    <property type="entry name" value="CzcE"/>
</dbReference>
<dbReference type="AlphaFoldDB" id="A0A4Y6RHS7"/>
<organism evidence="2 3">
    <name type="scientific">Janthinobacterium tructae</name>
    <dbReference type="NCBI Taxonomy" id="2590869"/>
    <lineage>
        <taxon>Bacteria</taxon>
        <taxon>Pseudomonadati</taxon>
        <taxon>Pseudomonadota</taxon>
        <taxon>Betaproteobacteria</taxon>
        <taxon>Burkholderiales</taxon>
        <taxon>Oxalobacteraceae</taxon>
        <taxon>Janthinobacterium</taxon>
    </lineage>
</organism>
<keyword evidence="1" id="KW-0472">Membrane</keyword>
<gene>
    <name evidence="2" type="ORF">FJQ89_17410</name>
</gene>
<proteinExistence type="predicted"/>
<keyword evidence="1" id="KW-1133">Transmembrane helix</keyword>
<dbReference type="OrthoDB" id="8781507at2"/>
<evidence type="ECO:0000313" key="3">
    <source>
        <dbReference type="Proteomes" id="UP000316665"/>
    </source>
</evidence>
<accession>A0A4Y6RHS7</accession>
<evidence type="ECO:0000256" key="1">
    <source>
        <dbReference type="SAM" id="Phobius"/>
    </source>
</evidence>
<name>A0A4Y6RHS7_9BURK</name>
<dbReference type="Proteomes" id="UP000316665">
    <property type="component" value="Chromosome"/>
</dbReference>
<dbReference type="EMBL" id="CP041185">
    <property type="protein sequence ID" value="QDG71987.1"/>
    <property type="molecule type" value="Genomic_DNA"/>
</dbReference>
<reference evidence="2 3" key="1">
    <citation type="submission" date="2019-06" db="EMBL/GenBank/DDBJ databases">
        <title>Complete genome sequence of Janthinobacterium sp. SNU WT3 isolated from diseased rainbow trout.</title>
        <authorList>
            <person name="Oh W.T."/>
            <person name="Park S.C."/>
        </authorList>
    </citation>
    <scope>NUCLEOTIDE SEQUENCE [LARGE SCALE GENOMIC DNA]</scope>
    <source>
        <strain evidence="2 3">SNU WT3</strain>
    </source>
</reference>
<evidence type="ECO:0000313" key="2">
    <source>
        <dbReference type="EMBL" id="QDG71987.1"/>
    </source>
</evidence>
<keyword evidence="1" id="KW-0812">Transmembrane</keyword>
<dbReference type="Gene3D" id="2.60.40.2280">
    <property type="entry name" value="Heavy-metal resistance protein CzcE"/>
    <property type="match status" value="1"/>
</dbReference>
<keyword evidence="3" id="KW-1185">Reference proteome</keyword>
<feature type="transmembrane region" description="Helical" evidence="1">
    <location>
        <begin position="39"/>
        <end position="58"/>
    </location>
</feature>
<sequence length="146" mass="15654">MPCCKNRRSRCSYDNNTARLFTAPGLFLEITMLNTHRSAVAILCAALAAFATSAIAAGPTGTPADYGSSAPHAAAQRSIELQADTRHINVTRGETVTIARAGQRFTWHVQTFNHQTTFALSEIAPQDMPVDGVQVYVAANPLYTGS</sequence>